<evidence type="ECO:0000256" key="5">
    <source>
        <dbReference type="PIRNR" id="PIRNR038994"/>
    </source>
</evidence>
<sequence length="391" mass="41633">MTKAILFSGDMMMEGGVQRGWLLVEGSTISYVGKEKPDTIDPLTAAVDLPDGSVLLPGMIDLHIHGAAGADVMDGTEEALHKISRALPKEGTTSFLATTMTEREDVITNALSKTAAYMKNQPTGQAELLGIHLEGPFISPKRAGAQPKDFIIAPNVDTFRRYNEAAENHVKLVTLAPEEPGGYELASYLQSKGIIASIGHSDADYHEVVKSVEAGVTHGTHLYNGMRGIHHRDPGTAGGVLLLDEIMAEIIADGVHCDKEMVKMAYKLKGSSKLVLVTDAMRAKCLGDGMYTLGGQAVKVEDGKAMLSDGTLAGSVLSMNDAVQNVITFTGCSFEEIAKMTSENPAKELQIFDRKGSLAKGKDADLTIIRSDGAVLATYCCGKKAYEIGGE</sequence>
<evidence type="ECO:0000259" key="6">
    <source>
        <dbReference type="Pfam" id="PF01979"/>
    </source>
</evidence>
<dbReference type="PANTHER" id="PTHR11113:SF14">
    <property type="entry name" value="N-ACETYLGLUCOSAMINE-6-PHOSPHATE DEACETYLASE"/>
    <property type="match status" value="1"/>
</dbReference>
<dbReference type="SUPFAM" id="SSF51338">
    <property type="entry name" value="Composite domain of metallo-dependent hydrolases"/>
    <property type="match status" value="1"/>
</dbReference>
<comment type="caution">
    <text evidence="7">The sequence shown here is derived from an EMBL/GenBank/DDBJ whole genome shotgun (WGS) entry which is preliminary data.</text>
</comment>
<dbReference type="Gene3D" id="2.30.40.10">
    <property type="entry name" value="Urease, subunit C, domain 1"/>
    <property type="match status" value="1"/>
</dbReference>
<dbReference type="EMBL" id="JBHTCP010000051">
    <property type="protein sequence ID" value="MFC7373262.1"/>
    <property type="molecule type" value="Genomic_DNA"/>
</dbReference>
<dbReference type="NCBIfam" id="TIGR00221">
    <property type="entry name" value="nagA"/>
    <property type="match status" value="1"/>
</dbReference>
<protein>
    <submittedName>
        <fullName evidence="7">N-acetylglucosamine-6-phosphate deacetylase</fullName>
        <ecNumber evidence="7">3.5.1.25</ecNumber>
    </submittedName>
</protein>
<dbReference type="InterPro" id="IPR032466">
    <property type="entry name" value="Metal_Hydrolase"/>
</dbReference>
<dbReference type="PIRSF" id="PIRSF038994">
    <property type="entry name" value="NagA"/>
    <property type="match status" value="1"/>
</dbReference>
<dbReference type="EC" id="3.5.1.25" evidence="7"/>
<dbReference type="GO" id="GO:0008448">
    <property type="term" value="F:N-acetylglucosamine-6-phosphate deacetylase activity"/>
    <property type="evidence" value="ECO:0007669"/>
    <property type="project" value="UniProtKB-EC"/>
</dbReference>
<dbReference type="InterPro" id="IPR003764">
    <property type="entry name" value="GlcNAc_6-P_deAcase"/>
</dbReference>
<proteinExistence type="inferred from homology"/>
<keyword evidence="3 5" id="KW-0378">Hydrolase</keyword>
<feature type="domain" description="Amidohydrolase-related" evidence="6">
    <location>
        <begin position="54"/>
        <end position="383"/>
    </location>
</feature>
<keyword evidence="4 5" id="KW-0119">Carbohydrate metabolism</keyword>
<evidence type="ECO:0000256" key="4">
    <source>
        <dbReference type="ARBA" id="ARBA00023277"/>
    </source>
</evidence>
<comment type="similarity">
    <text evidence="1 5">Belongs to the metallo-dependent hydrolases superfamily. NagA family.</text>
</comment>
<dbReference type="Gene3D" id="3.20.20.140">
    <property type="entry name" value="Metal-dependent hydrolases"/>
    <property type="match status" value="1"/>
</dbReference>
<dbReference type="Pfam" id="PF01979">
    <property type="entry name" value="Amidohydro_1"/>
    <property type="match status" value="1"/>
</dbReference>
<accession>A0ABW2NRS1</accession>
<dbReference type="InterPro" id="IPR011059">
    <property type="entry name" value="Metal-dep_hydrolase_composite"/>
</dbReference>
<evidence type="ECO:0000313" key="7">
    <source>
        <dbReference type="EMBL" id="MFC7373262.1"/>
    </source>
</evidence>
<evidence type="ECO:0000313" key="8">
    <source>
        <dbReference type="Proteomes" id="UP001596549"/>
    </source>
</evidence>
<evidence type="ECO:0000256" key="1">
    <source>
        <dbReference type="ARBA" id="ARBA00010716"/>
    </source>
</evidence>
<dbReference type="InterPro" id="IPR006680">
    <property type="entry name" value="Amidohydro-rel"/>
</dbReference>
<dbReference type="SUPFAM" id="SSF51556">
    <property type="entry name" value="Metallo-dependent hydrolases"/>
    <property type="match status" value="1"/>
</dbReference>
<dbReference type="RefSeq" id="WP_379751020.1">
    <property type="nucleotide sequence ID" value="NZ_JBHTCP010000051.1"/>
</dbReference>
<dbReference type="PANTHER" id="PTHR11113">
    <property type="entry name" value="N-ACETYLGLUCOSAMINE-6-PHOSPHATE DEACETYLASE"/>
    <property type="match status" value="1"/>
</dbReference>
<reference evidence="8" key="1">
    <citation type="journal article" date="2019" name="Int. J. Syst. Evol. Microbiol.">
        <title>The Global Catalogue of Microorganisms (GCM) 10K type strain sequencing project: providing services to taxonomists for standard genome sequencing and annotation.</title>
        <authorList>
            <consortium name="The Broad Institute Genomics Platform"/>
            <consortium name="The Broad Institute Genome Sequencing Center for Infectious Disease"/>
            <person name="Wu L."/>
            <person name="Ma J."/>
        </authorList>
    </citation>
    <scope>NUCLEOTIDE SEQUENCE [LARGE SCALE GENOMIC DNA]</scope>
    <source>
        <strain evidence="8">NBRC 106396</strain>
    </source>
</reference>
<dbReference type="Proteomes" id="UP001596549">
    <property type="component" value="Unassembled WGS sequence"/>
</dbReference>
<keyword evidence="8" id="KW-1185">Reference proteome</keyword>
<name>A0ABW2NRS1_9BACL</name>
<gene>
    <name evidence="7" type="primary">nagA</name>
    <name evidence="7" type="ORF">ACFQPF_16605</name>
</gene>
<evidence type="ECO:0000256" key="2">
    <source>
        <dbReference type="ARBA" id="ARBA00022723"/>
    </source>
</evidence>
<evidence type="ECO:0000256" key="3">
    <source>
        <dbReference type="ARBA" id="ARBA00022801"/>
    </source>
</evidence>
<keyword evidence="2" id="KW-0479">Metal-binding</keyword>
<dbReference type="CDD" id="cd00854">
    <property type="entry name" value="NagA"/>
    <property type="match status" value="1"/>
</dbReference>
<organism evidence="7 8">
    <name type="scientific">Fictibacillus iocasae</name>
    <dbReference type="NCBI Taxonomy" id="2715437"/>
    <lineage>
        <taxon>Bacteria</taxon>
        <taxon>Bacillati</taxon>
        <taxon>Bacillota</taxon>
        <taxon>Bacilli</taxon>
        <taxon>Bacillales</taxon>
        <taxon>Fictibacillaceae</taxon>
        <taxon>Fictibacillus</taxon>
    </lineage>
</organism>